<dbReference type="InterPro" id="IPR036383">
    <property type="entry name" value="TSP1_rpt_sf"/>
</dbReference>
<feature type="signal peptide" evidence="1">
    <location>
        <begin position="1"/>
        <end position="24"/>
    </location>
</feature>
<feature type="chain" id="PRO_5009312005" evidence="1">
    <location>
        <begin position="25"/>
        <end position="118"/>
    </location>
</feature>
<dbReference type="WBParaSite" id="L893_g14974.t1">
    <property type="protein sequence ID" value="L893_g14974.t1"/>
    <property type="gene ID" value="L893_g14974"/>
</dbReference>
<dbReference type="PROSITE" id="PS50092">
    <property type="entry name" value="TSP1"/>
    <property type="match status" value="1"/>
</dbReference>
<proteinExistence type="predicted"/>
<dbReference type="SUPFAM" id="SSF82895">
    <property type="entry name" value="TSP-1 type 1 repeat"/>
    <property type="match status" value="1"/>
</dbReference>
<evidence type="ECO:0000256" key="1">
    <source>
        <dbReference type="SAM" id="SignalP"/>
    </source>
</evidence>
<evidence type="ECO:0000313" key="3">
    <source>
        <dbReference type="WBParaSite" id="L893_g14974.t1"/>
    </source>
</evidence>
<dbReference type="AlphaFoldDB" id="A0A1I7YCR6"/>
<reference evidence="3" key="1">
    <citation type="submission" date="2016-11" db="UniProtKB">
        <authorList>
            <consortium name="WormBaseParasite"/>
        </authorList>
    </citation>
    <scope>IDENTIFICATION</scope>
</reference>
<sequence length="118" mass="13686">MATVTFRRVVLLFCLLCALERTEAAKCVVSKWTEWSKCYGNCDMAQRVRNRDVYRPPFPERRANGDIHFRECPPLYEVVDCLPKGCKKPKVHVSTTTLSPVQREFNEDPGNLVNFFPF</sequence>
<accession>A0A1I7YCR6</accession>
<dbReference type="InterPro" id="IPR000884">
    <property type="entry name" value="TSP1_rpt"/>
</dbReference>
<dbReference type="Proteomes" id="UP000095287">
    <property type="component" value="Unplaced"/>
</dbReference>
<protein>
    <submittedName>
        <fullName evidence="3">Thrombospondin type-1 domain-containing protein 4</fullName>
    </submittedName>
</protein>
<name>A0A1I7YCR6_9BILA</name>
<evidence type="ECO:0000313" key="2">
    <source>
        <dbReference type="Proteomes" id="UP000095287"/>
    </source>
</evidence>
<keyword evidence="2" id="KW-1185">Reference proteome</keyword>
<organism evidence="2 3">
    <name type="scientific">Steinernema glaseri</name>
    <dbReference type="NCBI Taxonomy" id="37863"/>
    <lineage>
        <taxon>Eukaryota</taxon>
        <taxon>Metazoa</taxon>
        <taxon>Ecdysozoa</taxon>
        <taxon>Nematoda</taxon>
        <taxon>Chromadorea</taxon>
        <taxon>Rhabditida</taxon>
        <taxon>Tylenchina</taxon>
        <taxon>Panagrolaimomorpha</taxon>
        <taxon>Strongyloidoidea</taxon>
        <taxon>Steinernematidae</taxon>
        <taxon>Steinernema</taxon>
    </lineage>
</organism>
<keyword evidence="1" id="KW-0732">Signal</keyword>
<dbReference type="Gene3D" id="2.20.100.10">
    <property type="entry name" value="Thrombospondin type-1 (TSP1) repeat"/>
    <property type="match status" value="1"/>
</dbReference>